<organism evidence="1 2">
    <name type="scientific">Parasitella parasitica</name>
    <dbReference type="NCBI Taxonomy" id="35722"/>
    <lineage>
        <taxon>Eukaryota</taxon>
        <taxon>Fungi</taxon>
        <taxon>Fungi incertae sedis</taxon>
        <taxon>Mucoromycota</taxon>
        <taxon>Mucoromycotina</taxon>
        <taxon>Mucoromycetes</taxon>
        <taxon>Mucorales</taxon>
        <taxon>Mucorineae</taxon>
        <taxon>Mucoraceae</taxon>
        <taxon>Parasitella</taxon>
    </lineage>
</organism>
<name>A0A0B7MXW2_9FUNG</name>
<dbReference type="SUPFAM" id="SSF69322">
    <property type="entry name" value="Tricorn protease domain 2"/>
    <property type="match status" value="1"/>
</dbReference>
<dbReference type="PANTHER" id="PTHR16220:SF0">
    <property type="entry name" value="WD REPEAT-CONTAINING PROTEIN WRAP73"/>
    <property type="match status" value="1"/>
</dbReference>
<dbReference type="InterPro" id="IPR015943">
    <property type="entry name" value="WD40/YVTN_repeat-like_dom_sf"/>
</dbReference>
<dbReference type="Proteomes" id="UP000054107">
    <property type="component" value="Unassembled WGS sequence"/>
</dbReference>
<dbReference type="AlphaFoldDB" id="A0A0B7MXW2"/>
<evidence type="ECO:0000313" key="1">
    <source>
        <dbReference type="EMBL" id="CEP09942.1"/>
    </source>
</evidence>
<accession>A0A0B7MXW2</accession>
<dbReference type="GO" id="GO:1990810">
    <property type="term" value="P:microtubule anchoring at mitotic spindle pole body"/>
    <property type="evidence" value="ECO:0007669"/>
    <property type="project" value="TreeGrafter"/>
</dbReference>
<dbReference type="EMBL" id="LN722800">
    <property type="protein sequence ID" value="CEP09942.1"/>
    <property type="molecule type" value="Genomic_DNA"/>
</dbReference>
<proteinExistence type="predicted"/>
<keyword evidence="2" id="KW-1185">Reference proteome</keyword>
<sequence length="367" mass="42387">MRFLYSNLYKHSYYQSKISPNNYYVANVVDNRLVLRRNDQELTVLQVHETRRPIDYIQWAPDSQHILCVNYENCRIDVRSASDSTWQASISDKTFPFVRVKWSPDSKNIICVADLGLRIAIWNLSTTMMKFMNHTKYSEKGIETSPDGKYIAIIEKHDGKDYISIYHANSFILLQRFELDTVNVENIKWSPNNMYIAAWDNCLYHKLLVYRQDGSLIKSYSGYEFGLGIKSVHWNPTSQIVALGNFDDTIHLLSTLSWQLIGTLKHPTMLGASAETNILEEIETQRPEVSTFPTRQVDYRHVLKRPFHIPARRTDFNEFNPKVGIGSFSFSPDGSYIYKNEGIDVVPITVPTSKVNPLKTCKPSTEH</sequence>
<dbReference type="Gene3D" id="2.130.10.10">
    <property type="entry name" value="YVTN repeat-like/Quinoprotein amine dehydrogenase"/>
    <property type="match status" value="2"/>
</dbReference>
<evidence type="ECO:0008006" key="3">
    <source>
        <dbReference type="Google" id="ProtNLM"/>
    </source>
</evidence>
<evidence type="ECO:0000313" key="2">
    <source>
        <dbReference type="Proteomes" id="UP000054107"/>
    </source>
</evidence>
<dbReference type="Pfam" id="PF07676">
    <property type="entry name" value="PD40"/>
    <property type="match status" value="1"/>
</dbReference>
<dbReference type="STRING" id="35722.A0A0B7MXW2"/>
<dbReference type="InterPro" id="IPR011659">
    <property type="entry name" value="WD40"/>
</dbReference>
<protein>
    <recommendedName>
        <fullName evidence="3">Anaphase-promoting complex subunit 4 WD40 domain-containing protein</fullName>
    </recommendedName>
</protein>
<dbReference type="GO" id="GO:0005815">
    <property type="term" value="C:microtubule organizing center"/>
    <property type="evidence" value="ECO:0007669"/>
    <property type="project" value="TreeGrafter"/>
</dbReference>
<reference evidence="1 2" key="1">
    <citation type="submission" date="2014-09" db="EMBL/GenBank/DDBJ databases">
        <authorList>
            <person name="Ellenberger Sabrina"/>
        </authorList>
    </citation>
    <scope>NUCLEOTIDE SEQUENCE [LARGE SCALE GENOMIC DNA]</scope>
    <source>
        <strain evidence="1 2">CBS 412.66</strain>
    </source>
</reference>
<dbReference type="OrthoDB" id="308690at2759"/>
<dbReference type="PANTHER" id="PTHR16220">
    <property type="entry name" value="WD REPEAT PROTEIN 8-RELATED"/>
    <property type="match status" value="1"/>
</dbReference>
<dbReference type="InterPro" id="IPR052778">
    <property type="entry name" value="Centrosome-WD_assoc"/>
</dbReference>
<dbReference type="GO" id="GO:1990811">
    <property type="term" value="C:MWP complex"/>
    <property type="evidence" value="ECO:0007669"/>
    <property type="project" value="TreeGrafter"/>
</dbReference>
<gene>
    <name evidence="1" type="primary">PARPA_03539.1 scaffold 8337</name>
</gene>